<dbReference type="InterPro" id="IPR006311">
    <property type="entry name" value="TAT_signal"/>
</dbReference>
<evidence type="ECO:0008006" key="4">
    <source>
        <dbReference type="Google" id="ProtNLM"/>
    </source>
</evidence>
<gene>
    <name evidence="2" type="ORF">GYA93_10750</name>
</gene>
<name>A0A7K3LPG2_9ACTN</name>
<comment type="caution">
    <text evidence="2">The sequence shown here is derived from an EMBL/GenBank/DDBJ whole genome shotgun (WGS) entry which is preliminary data.</text>
</comment>
<accession>A0A7K3LPG2</accession>
<dbReference type="RefSeq" id="WP_059037189.1">
    <property type="nucleotide sequence ID" value="NZ_JAADZU010000029.1"/>
</dbReference>
<evidence type="ECO:0000313" key="3">
    <source>
        <dbReference type="Proteomes" id="UP000466307"/>
    </source>
</evidence>
<feature type="chain" id="PRO_5029499393" description="Tat pathway signal sequence domain protein" evidence="1">
    <location>
        <begin position="31"/>
        <end position="158"/>
    </location>
</feature>
<dbReference type="AlphaFoldDB" id="A0A7K3LPG2"/>
<reference evidence="2 3" key="1">
    <citation type="submission" date="2020-01" db="EMBL/GenBank/DDBJ databases">
        <title>Investigation of new actinobacteria for the biodesulphurisation of diesel fuel.</title>
        <authorList>
            <person name="Athi Narayanan S.M."/>
        </authorList>
    </citation>
    <scope>NUCLEOTIDE SEQUENCE [LARGE SCALE GENOMIC DNA]</scope>
    <source>
        <strain evidence="2 3">213E</strain>
    </source>
</reference>
<keyword evidence="3" id="KW-1185">Reference proteome</keyword>
<feature type="signal peptide" evidence="1">
    <location>
        <begin position="1"/>
        <end position="30"/>
    </location>
</feature>
<dbReference type="Proteomes" id="UP000466307">
    <property type="component" value="Unassembled WGS sequence"/>
</dbReference>
<protein>
    <recommendedName>
        <fullName evidence="4">Tat pathway signal sequence domain protein</fullName>
    </recommendedName>
</protein>
<sequence>MLTTRRLVTGATVAAAAAAIAVPTAGTAHAAPATVYQIPASALAVSGLVVPGPYFASVTAQTTGKAGELRVSAPASPSICSSSAAGALVRIGYVGLTTGRSGGVTVKPCPYFLDPAPTSAVIHPGGGQALLSIQVTGSAAYPNAGQPSLPGVATVGVP</sequence>
<dbReference type="EMBL" id="JAADZU010000029">
    <property type="protein sequence ID" value="NDK90056.1"/>
    <property type="molecule type" value="Genomic_DNA"/>
</dbReference>
<organism evidence="2 3">
    <name type="scientific">Gordonia desulfuricans</name>
    <dbReference type="NCBI Taxonomy" id="89051"/>
    <lineage>
        <taxon>Bacteria</taxon>
        <taxon>Bacillati</taxon>
        <taxon>Actinomycetota</taxon>
        <taxon>Actinomycetes</taxon>
        <taxon>Mycobacteriales</taxon>
        <taxon>Gordoniaceae</taxon>
        <taxon>Gordonia</taxon>
    </lineage>
</organism>
<evidence type="ECO:0000313" key="2">
    <source>
        <dbReference type="EMBL" id="NDK90056.1"/>
    </source>
</evidence>
<dbReference type="PROSITE" id="PS51318">
    <property type="entry name" value="TAT"/>
    <property type="match status" value="1"/>
</dbReference>
<keyword evidence="1" id="KW-0732">Signal</keyword>
<evidence type="ECO:0000256" key="1">
    <source>
        <dbReference type="SAM" id="SignalP"/>
    </source>
</evidence>
<proteinExistence type="predicted"/>